<dbReference type="PROSITE" id="PS01185">
    <property type="entry name" value="CTCK_1"/>
    <property type="match status" value="1"/>
</dbReference>
<dbReference type="InterPro" id="IPR001846">
    <property type="entry name" value="VWF_type-D"/>
</dbReference>
<evidence type="ECO:0000259" key="9">
    <source>
        <dbReference type="PROSITE" id="PS51233"/>
    </source>
</evidence>
<dbReference type="Proteomes" id="UP000324632">
    <property type="component" value="Chromosome 3"/>
</dbReference>
<dbReference type="PANTHER" id="PTHR11339">
    <property type="entry name" value="EXTRACELLULAR MATRIX GLYCOPROTEIN RELATED"/>
    <property type="match status" value="1"/>
</dbReference>
<feature type="domain" description="CTCK" evidence="7">
    <location>
        <begin position="1706"/>
        <end position="1800"/>
    </location>
</feature>
<dbReference type="SMART" id="SM00832">
    <property type="entry name" value="C8"/>
    <property type="match status" value="4"/>
</dbReference>
<dbReference type="GO" id="GO:0005615">
    <property type="term" value="C:extracellular space"/>
    <property type="evidence" value="ECO:0007669"/>
    <property type="project" value="TreeGrafter"/>
</dbReference>
<feature type="domain" description="VWFD" evidence="9">
    <location>
        <begin position="830"/>
        <end position="1000"/>
    </location>
</feature>
<accession>A0A5A9PS50</accession>
<dbReference type="SMART" id="SM00041">
    <property type="entry name" value="CT"/>
    <property type="match status" value="1"/>
</dbReference>
<dbReference type="InterPro" id="IPR006207">
    <property type="entry name" value="Cys_knot_C"/>
</dbReference>
<keyword evidence="3" id="KW-0677">Repeat</keyword>
<evidence type="ECO:0000256" key="4">
    <source>
        <dbReference type="ARBA" id="ARBA00023157"/>
    </source>
</evidence>
<keyword evidence="4 6" id="KW-1015">Disulfide bond</keyword>
<dbReference type="PROSITE" id="PS50184">
    <property type="entry name" value="VWFC_2"/>
    <property type="match status" value="1"/>
</dbReference>
<dbReference type="SUPFAM" id="SSF57567">
    <property type="entry name" value="Serine protease inhibitors"/>
    <property type="match status" value="5"/>
</dbReference>
<dbReference type="PROSITE" id="PS01225">
    <property type="entry name" value="CTCK_2"/>
    <property type="match status" value="1"/>
</dbReference>
<evidence type="ECO:0000259" key="7">
    <source>
        <dbReference type="PROSITE" id="PS01225"/>
    </source>
</evidence>
<dbReference type="SMART" id="SM00214">
    <property type="entry name" value="VWC"/>
    <property type="match status" value="3"/>
</dbReference>
<comment type="caution">
    <text evidence="6">Lacks conserved residue(s) required for the propagation of feature annotation.</text>
</comment>
<dbReference type="InterPro" id="IPR058753">
    <property type="entry name" value="TIL_OTOGL_Mucin"/>
</dbReference>
<evidence type="ECO:0000256" key="3">
    <source>
        <dbReference type="ARBA" id="ARBA00022737"/>
    </source>
</evidence>
<gene>
    <name evidence="10" type="ORF">E1301_Tti014129</name>
</gene>
<evidence type="ECO:0000313" key="10">
    <source>
        <dbReference type="EMBL" id="KAA0723836.1"/>
    </source>
</evidence>
<name>A0A5A9PS50_9TELE</name>
<dbReference type="GO" id="GO:0031012">
    <property type="term" value="C:extracellular matrix"/>
    <property type="evidence" value="ECO:0007669"/>
    <property type="project" value="TreeGrafter"/>
</dbReference>
<dbReference type="InterPro" id="IPR001007">
    <property type="entry name" value="VWF_dom"/>
</dbReference>
<evidence type="ECO:0000256" key="5">
    <source>
        <dbReference type="ARBA" id="ARBA00023180"/>
    </source>
</evidence>
<protein>
    <submittedName>
        <fullName evidence="10">Mucin-5AC</fullName>
    </submittedName>
</protein>
<dbReference type="Gene3D" id="2.10.25.10">
    <property type="entry name" value="Laminin"/>
    <property type="match status" value="4"/>
</dbReference>
<dbReference type="InterPro" id="IPR002919">
    <property type="entry name" value="TIL_dom"/>
</dbReference>
<feature type="disulfide bond" evidence="6">
    <location>
        <begin position="1727"/>
        <end position="1776"/>
    </location>
</feature>
<dbReference type="InterPro" id="IPR050780">
    <property type="entry name" value="Mucin_vWF_Thrombospondin_sf"/>
</dbReference>
<proteinExistence type="predicted"/>
<sequence length="1813" mass="200051">MTVIPAHNEQICSTWGNYHFKTFDGDIFQLPSKCNYIFTSLCRGNYEDFNIQMRRQVVQNQPTISSITMKLDGTVVELTDGSVSVDGRTVSLPFSRSGVLIENSSMYIKITAKLGLVAMWNRYDSFTVELDKKYQNKTCGLCGDFNGIQVYNEFISNGVEISPYDYAHFAKMDGPTEACTEPLTSTEQTCKKLTSVCEQLLSGPSFSNCTDLVPLDSFIKACESDMCQCTNSTRSFCVCGTISEYSRQCVHAGGKPDAWRSEQFCGKSCPHDSMVHQECGNPCINTCSNPDRAHICEDHCIDGCFCPEGFVFDDINDRGCITKDQCSCVHNGQIYKPGQTYKSNCKECTCLNDQWSCVEKDCPGICSVEGGSHITTYDGKTYNFHGDCTYVLTKQKDFAVLGDLMKCGLTDTETCLKTVTLYVSEGNAVFSIQSDGKLYVNRILSQFPLSTADVMIFKPTTFFIIVQTSFGLQLEIQLVPIMQVYIKADVRHKQTTNGLCGNFNSIQADDFTTVSGSLEGTAAGFANGWKIRANCPDVQSFFEDPCSLSLDNERYAQKWCSLLSDPNGDFAPCHKDISPDVYQKTCVYDTCNCEKSEDCMCAALSSYVHACAANGIALPNWRNTTCGSFSSSCPSTMVYSNRVENNSRSCRCNSEPDFTCTATFEPVDGCVCPEGTYQDDNGKCVPPDRCSCYVKGAVIPPGEVTNKDGSMCTCRGGRLNCIGQRIRKPSCPKPMKFINCTTAAPGFTGSECQKSCNTVEMACISTECVSGCMCPPGLVLDGKGGCINENLCPCIHNGVAHKPGETINVDCNTCTCNGRKWKCTTNLCHGTCTVYGDGHYITFDGKRYTFDGDCEYTLIRDDCGLSNASGTFRVLTENVPCGTTGTTCSKAVKIFLGNKELKLTDGGYEVFQRDVGQDIPYQIRIMGIYMVIEANNGLIVIWDRKTSMFIKLSPEYKGAVCGLCGNYDGNTNNDFMLRSQEVVVKPLDFGNSWKESSSCPNAVEIKSPCTNNPYRQSWAQKQCSIITSETFRTCHSQVDPSLFYDACVRDSCACDSGGDCECFCTTVAAYAQACNEAGACVVWRSPQICPLFCDYYNPPGECEWHYKACGTTCMQTCRNPSGNCSSQIPALEGCYPKCPPGESYFDEDTMKCVEKEQCGCYDQQGNHYKNHDRVPSTENCQICMCNSMKINCEDDVNGVCNGFGDPHYITFDGTYYPFQGNCSYVLVKEIDPKYNFSVIIDNVLCDAEDGLSCPKSLTIYYKSFEILMSQELSNRVVNNVIYVNRKRFSLPYQNEDFRITENGIESLVVIPAINAQISFTGMMFSIHLPWQYFHGNTEGQCGTCDNNQTDDCRLPNGTVISSCPDMAPHWHVNNTNSVCPPPKPEPTPKPCQTPEICEIIESEIFAECHKLVPLKPFMKGCIFDVCHINIAIGCASLQAYADECALAGVCVDWRSATDGVCDIECKAPYVYEPCGPQVEPTCDERFNMKYIYRRDAFRTLESMTWEGCYCPNGTTRLSSTSDICVPTCECNSSLCHSKNFTCPVGYIAEITMGVCCPIYGCLPKPVCVYNSTEYMPGSVVPVNTCENCVCGDNVDPKTQLHEIECQPVKCDVICPLGYSYQPMAGQCCGQCVQTSCIVVYQSNITHTIKPGEIWSPPGDKCMEFECVKIGKQFITIEAKIMCPSFNPAECVPGTQVTAPDGCCLACVVLPKQCNVTSRSTYLESDGCKTLTPVEMGTCEGSCVTYSMYSSKHSAVQHSCSCCREMATSERQAELVCSNGSKVIHTYVYIEKCGCVETDCVDQQLSAKKQRQKR</sequence>
<dbReference type="PROSITE" id="PS51233">
    <property type="entry name" value="VWFD"/>
    <property type="match status" value="4"/>
</dbReference>
<dbReference type="SUPFAM" id="SSF57603">
    <property type="entry name" value="FnI-like domain"/>
    <property type="match status" value="1"/>
</dbReference>
<organism evidence="10 11">
    <name type="scientific">Triplophysa tibetana</name>
    <dbReference type="NCBI Taxonomy" id="1572043"/>
    <lineage>
        <taxon>Eukaryota</taxon>
        <taxon>Metazoa</taxon>
        <taxon>Chordata</taxon>
        <taxon>Craniata</taxon>
        <taxon>Vertebrata</taxon>
        <taxon>Euteleostomi</taxon>
        <taxon>Actinopterygii</taxon>
        <taxon>Neopterygii</taxon>
        <taxon>Teleostei</taxon>
        <taxon>Ostariophysi</taxon>
        <taxon>Cypriniformes</taxon>
        <taxon>Nemacheilidae</taxon>
        <taxon>Triplophysa</taxon>
    </lineage>
</organism>
<dbReference type="Pfam" id="PF00094">
    <property type="entry name" value="VWD"/>
    <property type="match status" value="4"/>
</dbReference>
<evidence type="ECO:0000256" key="6">
    <source>
        <dbReference type="PROSITE-ProRule" id="PRU00039"/>
    </source>
</evidence>
<dbReference type="SMART" id="SM00216">
    <property type="entry name" value="VWD"/>
    <property type="match status" value="4"/>
</dbReference>
<feature type="disulfide bond" evidence="6">
    <location>
        <begin position="1742"/>
        <end position="1794"/>
    </location>
</feature>
<dbReference type="PROSITE" id="PS01208">
    <property type="entry name" value="VWFC_1"/>
    <property type="match status" value="1"/>
</dbReference>
<evidence type="ECO:0000259" key="8">
    <source>
        <dbReference type="PROSITE" id="PS50184"/>
    </source>
</evidence>
<reference evidence="10 11" key="1">
    <citation type="journal article" date="2019" name="Mol. Ecol. Resour.">
        <title>Chromosome-level genome assembly of Triplophysa tibetana, a fish adapted to the harsh high-altitude environment of the Tibetan Plateau.</title>
        <authorList>
            <person name="Yang X."/>
            <person name="Liu H."/>
            <person name="Ma Z."/>
            <person name="Zou Y."/>
            <person name="Zou M."/>
            <person name="Mao Y."/>
            <person name="Li X."/>
            <person name="Wang H."/>
            <person name="Chen T."/>
            <person name="Wang W."/>
            <person name="Yang R."/>
        </authorList>
    </citation>
    <scope>NUCLEOTIDE SEQUENCE [LARGE SCALE GENOMIC DNA]</scope>
    <source>
        <strain evidence="10">TTIB1903HZAU</strain>
        <tissue evidence="10">Muscle</tissue>
    </source>
</reference>
<dbReference type="InterPro" id="IPR036084">
    <property type="entry name" value="Ser_inhib-like_sf"/>
</dbReference>
<dbReference type="Pfam" id="PF25962">
    <property type="entry name" value="TIL_OTOGL_Mucin"/>
    <property type="match status" value="1"/>
</dbReference>
<dbReference type="PANTHER" id="PTHR11339:SF408">
    <property type="entry name" value="MUCIN-5B"/>
    <property type="match status" value="1"/>
</dbReference>
<dbReference type="EMBL" id="SOYY01000003">
    <property type="protein sequence ID" value="KAA0723836.1"/>
    <property type="molecule type" value="Genomic_DNA"/>
</dbReference>
<feature type="disulfide bond" evidence="6">
    <location>
        <begin position="1738"/>
        <end position="1792"/>
    </location>
</feature>
<keyword evidence="5" id="KW-0325">Glycoprotein</keyword>
<feature type="domain" description="VWFC" evidence="8">
    <location>
        <begin position="1565"/>
        <end position="1632"/>
    </location>
</feature>
<comment type="caution">
    <text evidence="10">The sequence shown here is derived from an EMBL/GenBank/DDBJ whole genome shotgun (WGS) entry which is preliminary data.</text>
</comment>
<dbReference type="Pfam" id="PF01826">
    <property type="entry name" value="TIL"/>
    <property type="match status" value="1"/>
</dbReference>
<keyword evidence="11" id="KW-1185">Reference proteome</keyword>
<evidence type="ECO:0000313" key="11">
    <source>
        <dbReference type="Proteomes" id="UP000324632"/>
    </source>
</evidence>
<dbReference type="FunFam" id="2.10.25.10:FF:000153">
    <property type="entry name" value="MUC5B isoform 1"/>
    <property type="match status" value="1"/>
</dbReference>
<evidence type="ECO:0000256" key="2">
    <source>
        <dbReference type="ARBA" id="ARBA00022525"/>
    </source>
</evidence>
<dbReference type="SMART" id="SM00215">
    <property type="entry name" value="VWC_out"/>
    <property type="match status" value="2"/>
</dbReference>
<feature type="domain" description="VWFD" evidence="9">
    <location>
        <begin position="364"/>
        <end position="536"/>
    </location>
</feature>
<keyword evidence="2" id="KW-0964">Secreted</keyword>
<comment type="subcellular location">
    <subcellularLocation>
        <location evidence="1">Secreted</location>
    </subcellularLocation>
</comment>
<dbReference type="CDD" id="cd19941">
    <property type="entry name" value="TIL"/>
    <property type="match status" value="4"/>
</dbReference>
<evidence type="ECO:0000256" key="1">
    <source>
        <dbReference type="ARBA" id="ARBA00004613"/>
    </source>
</evidence>
<feature type="domain" description="VWFD" evidence="9">
    <location>
        <begin position="1198"/>
        <end position="1380"/>
    </location>
</feature>
<feature type="domain" description="VWFD" evidence="9">
    <location>
        <begin position="10"/>
        <end position="180"/>
    </location>
</feature>
<dbReference type="Pfam" id="PF08742">
    <property type="entry name" value="C8"/>
    <property type="match status" value="4"/>
</dbReference>
<dbReference type="InterPro" id="IPR014853">
    <property type="entry name" value="VWF/SSPO/ZAN-like_Cys-rich_dom"/>
</dbReference>